<dbReference type="SUPFAM" id="SSF159133">
    <property type="entry name" value="EutN/CcmL-like"/>
    <property type="match status" value="1"/>
</dbReference>
<dbReference type="CDD" id="cd01614">
    <property type="entry name" value="EutN_CcmL"/>
    <property type="match status" value="1"/>
</dbReference>
<comment type="caution">
    <text evidence="3">The sequence shown here is derived from an EMBL/GenBank/DDBJ whole genome shotgun (WGS) entry which is preliminary data.</text>
</comment>
<evidence type="ECO:0000256" key="2">
    <source>
        <dbReference type="ARBA" id="ARBA00024446"/>
    </source>
</evidence>
<dbReference type="Gene3D" id="2.40.50.220">
    <property type="entry name" value="EutN/Ccml"/>
    <property type="match status" value="1"/>
</dbReference>
<protein>
    <submittedName>
        <fullName evidence="3">Carbon dioxide concentrating mechanism protein CcmL</fullName>
    </submittedName>
</protein>
<dbReference type="AlphaFoldDB" id="A0A1V5SJD3"/>
<accession>A0A1V5SJD3</accession>
<sequence>MKIGKVIGTVVCNQKVDSLNGIKLLLIQPLNETLKEEGTPVVACDAVQAGLNDIVFYEGGREAALGLTNWFNPSDLTVMGIIDTLYTEEDIK</sequence>
<comment type="subcellular location">
    <subcellularLocation>
        <location evidence="1">Bacterial microcompartment</location>
    </subcellularLocation>
</comment>
<dbReference type="Proteomes" id="UP000485569">
    <property type="component" value="Unassembled WGS sequence"/>
</dbReference>
<proteinExistence type="predicted"/>
<dbReference type="Pfam" id="PF03319">
    <property type="entry name" value="EutN_CcmL"/>
    <property type="match status" value="1"/>
</dbReference>
<dbReference type="GO" id="GO:0031469">
    <property type="term" value="C:bacterial microcompartment"/>
    <property type="evidence" value="ECO:0007669"/>
    <property type="project" value="UniProtKB-SubCell"/>
</dbReference>
<organism evidence="3">
    <name type="scientific">Candidatus Atribacter allofermentans</name>
    <dbReference type="NCBI Taxonomy" id="1852833"/>
    <lineage>
        <taxon>Bacteria</taxon>
        <taxon>Pseudomonadati</taxon>
        <taxon>Atribacterota</taxon>
        <taxon>Atribacteria</taxon>
        <taxon>Atribacterales</taxon>
        <taxon>Atribacteraceae</taxon>
        <taxon>Atribacter</taxon>
    </lineage>
</organism>
<dbReference type="InterPro" id="IPR004992">
    <property type="entry name" value="EutN_CcmL"/>
</dbReference>
<dbReference type="PROSITE" id="PS51932">
    <property type="entry name" value="BMV"/>
    <property type="match status" value="1"/>
</dbReference>
<name>A0A1V5SJD3_9BACT</name>
<evidence type="ECO:0000313" key="3">
    <source>
        <dbReference type="EMBL" id="OQA54585.1"/>
    </source>
</evidence>
<dbReference type="PANTHER" id="PTHR36539:SF1">
    <property type="entry name" value="BACTERIAL MICROCOMPARTMENT SHELL VERTEX PROTEIN EUTN"/>
    <property type="match status" value="1"/>
</dbReference>
<gene>
    <name evidence="3" type="primary">ccmL_3</name>
    <name evidence="3" type="ORF">BWY41_01990</name>
</gene>
<reference evidence="3" key="1">
    <citation type="submission" date="2017-02" db="EMBL/GenBank/DDBJ databases">
        <title>Delving into the versatile metabolic prowess of the omnipresent phylum Bacteroidetes.</title>
        <authorList>
            <person name="Nobu M.K."/>
            <person name="Mei R."/>
            <person name="Narihiro T."/>
            <person name="Kuroda K."/>
            <person name="Liu W.-T."/>
        </authorList>
    </citation>
    <scope>NUCLEOTIDE SEQUENCE</scope>
    <source>
        <strain evidence="3">ADurb.Bin276</strain>
    </source>
</reference>
<dbReference type="PANTHER" id="PTHR36539">
    <property type="entry name" value="ETHANOLAMINE UTILIZATION PROTEIN EUTN"/>
    <property type="match status" value="1"/>
</dbReference>
<keyword evidence="2" id="KW-1283">Bacterial microcompartment</keyword>
<dbReference type="InterPro" id="IPR036677">
    <property type="entry name" value="EutN_CcmL_sf"/>
</dbReference>
<evidence type="ECO:0000256" key="1">
    <source>
        <dbReference type="ARBA" id="ARBA00024322"/>
    </source>
</evidence>
<dbReference type="EMBL" id="MWBQ01000206">
    <property type="protein sequence ID" value="OQA54585.1"/>
    <property type="molecule type" value="Genomic_DNA"/>
</dbReference>